<dbReference type="AlphaFoldDB" id="A0A2T9ZJS6"/>
<reference evidence="1 2" key="1">
    <citation type="journal article" date="2018" name="MBio">
        <title>Comparative Genomics Reveals the Core Gene Toolbox for the Fungus-Insect Symbiosis.</title>
        <authorList>
            <person name="Wang Y."/>
            <person name="Stata M."/>
            <person name="Wang W."/>
            <person name="Stajich J.E."/>
            <person name="White M.M."/>
            <person name="Moncalvo J.M."/>
        </authorList>
    </citation>
    <scope>NUCLEOTIDE SEQUENCE [LARGE SCALE GENOMIC DNA]</scope>
    <source>
        <strain evidence="1 2">SC-DP-2</strain>
    </source>
</reference>
<evidence type="ECO:0000313" key="1">
    <source>
        <dbReference type="EMBL" id="PVV04849.1"/>
    </source>
</evidence>
<dbReference type="OrthoDB" id="2124108at2759"/>
<gene>
    <name evidence="1" type="ORF">BB560_000640</name>
</gene>
<keyword evidence="2" id="KW-1185">Reference proteome</keyword>
<sequence length="403" mass="46691">MEQEDNAIESHGLVQLVFDTGSGSDSQSGSDSEEYSLFSSKSTRRKLTPVSEIRYTPRCEVDKWYDRESELEFEGWQRMKNGPNEILFTIEKLYFERDYQRSLSLCSKYIRGLEKQGKLGLKSTVIREILEIAALCCVKLEEYEQAIEYAKLHKKDFKQIILLLKLKNRDSGHFYFRGNVFRECGLVFDSISEYITYLTDRKNDPQVWEYLGKDLLVLHESPQLVLDRLDLNLPKFESSDVTENTLDRTCYFFLILSLGCFLKSLAVLSDCSTWSTQDFAIRRKRLQFDSVLDEISKCIQTVLSVQSSSEAISALGSEKFITVLKAYHKPTDYDSYVFNLDQLALIEKEITNCFDLILTNFGSTKENLDPESILHYSNWTLSNLYLGRGKNFDFDDDQKVDDL</sequence>
<evidence type="ECO:0000313" key="2">
    <source>
        <dbReference type="Proteomes" id="UP000245609"/>
    </source>
</evidence>
<organism evidence="1 2">
    <name type="scientific">Smittium megazygosporum</name>
    <dbReference type="NCBI Taxonomy" id="133381"/>
    <lineage>
        <taxon>Eukaryota</taxon>
        <taxon>Fungi</taxon>
        <taxon>Fungi incertae sedis</taxon>
        <taxon>Zoopagomycota</taxon>
        <taxon>Kickxellomycotina</taxon>
        <taxon>Harpellomycetes</taxon>
        <taxon>Harpellales</taxon>
        <taxon>Legeriomycetaceae</taxon>
        <taxon>Smittium</taxon>
    </lineage>
</organism>
<name>A0A2T9ZJS6_9FUNG</name>
<dbReference type="InterPro" id="IPR011990">
    <property type="entry name" value="TPR-like_helical_dom_sf"/>
</dbReference>
<proteinExistence type="predicted"/>
<dbReference type="SUPFAM" id="SSF48452">
    <property type="entry name" value="TPR-like"/>
    <property type="match status" value="1"/>
</dbReference>
<dbReference type="EMBL" id="MBFS01000071">
    <property type="protein sequence ID" value="PVV04849.1"/>
    <property type="molecule type" value="Genomic_DNA"/>
</dbReference>
<dbReference type="Proteomes" id="UP000245609">
    <property type="component" value="Unassembled WGS sequence"/>
</dbReference>
<accession>A0A2T9ZJS6</accession>
<protein>
    <submittedName>
        <fullName evidence="1">Uncharacterized protein</fullName>
    </submittedName>
</protein>
<comment type="caution">
    <text evidence="1">The sequence shown here is derived from an EMBL/GenBank/DDBJ whole genome shotgun (WGS) entry which is preliminary data.</text>
</comment>